<evidence type="ECO:0000256" key="3">
    <source>
        <dbReference type="ARBA" id="ARBA00022553"/>
    </source>
</evidence>
<keyword evidence="6" id="KW-0238">DNA-binding</keyword>
<evidence type="ECO:0000256" key="11">
    <source>
        <dbReference type="SAM" id="MobiDB-lite"/>
    </source>
</evidence>
<comment type="subunit">
    <text evidence="2">Homotrimer.</text>
</comment>
<keyword evidence="5" id="KW-0346">Stress response</keyword>
<feature type="domain" description="HSF-type DNA-binding" evidence="12">
    <location>
        <begin position="26"/>
        <end position="155"/>
    </location>
</feature>
<reference evidence="13 14" key="1">
    <citation type="journal article" date="2020" name="Nat. Food">
        <title>A phased Vanilla planifolia genome enables genetic improvement of flavour and production.</title>
        <authorList>
            <person name="Hasing T."/>
            <person name="Tang H."/>
            <person name="Brym M."/>
            <person name="Khazi F."/>
            <person name="Huang T."/>
            <person name="Chambers A.H."/>
        </authorList>
    </citation>
    <scope>NUCLEOTIDE SEQUENCE [LARGE SCALE GENOMIC DNA]</scope>
    <source>
        <tissue evidence="13">Leaf</tissue>
    </source>
</reference>
<evidence type="ECO:0000256" key="1">
    <source>
        <dbReference type="ARBA" id="ARBA00004123"/>
    </source>
</evidence>
<gene>
    <name evidence="13" type="ORF">HPP92_014016</name>
</gene>
<dbReference type="FunFam" id="1.10.10.10:FF:000037">
    <property type="entry name" value="Heat stress transcription factor B-4"/>
    <property type="match status" value="1"/>
</dbReference>
<comment type="similarity">
    <text evidence="9">Belongs to the HSF family.</text>
</comment>
<dbReference type="GO" id="GO:0006357">
    <property type="term" value="P:regulation of transcription by RNA polymerase II"/>
    <property type="evidence" value="ECO:0007669"/>
    <property type="project" value="TreeGrafter"/>
</dbReference>
<evidence type="ECO:0000256" key="4">
    <source>
        <dbReference type="ARBA" id="ARBA00023015"/>
    </source>
</evidence>
<evidence type="ECO:0000256" key="6">
    <source>
        <dbReference type="ARBA" id="ARBA00023125"/>
    </source>
</evidence>
<dbReference type="AlphaFoldDB" id="A0A835QQ48"/>
<dbReference type="SMART" id="SM00415">
    <property type="entry name" value="HSF"/>
    <property type="match status" value="1"/>
</dbReference>
<keyword evidence="3" id="KW-0597">Phosphoprotein</keyword>
<accession>A0A835QQ48</accession>
<organism evidence="13 14">
    <name type="scientific">Vanilla planifolia</name>
    <name type="common">Vanilla</name>
    <dbReference type="NCBI Taxonomy" id="51239"/>
    <lineage>
        <taxon>Eukaryota</taxon>
        <taxon>Viridiplantae</taxon>
        <taxon>Streptophyta</taxon>
        <taxon>Embryophyta</taxon>
        <taxon>Tracheophyta</taxon>
        <taxon>Spermatophyta</taxon>
        <taxon>Magnoliopsida</taxon>
        <taxon>Liliopsida</taxon>
        <taxon>Asparagales</taxon>
        <taxon>Orchidaceae</taxon>
        <taxon>Vanilloideae</taxon>
        <taxon>Vanilleae</taxon>
        <taxon>Vanilla</taxon>
    </lineage>
</organism>
<dbReference type="InterPro" id="IPR036388">
    <property type="entry name" value="WH-like_DNA-bd_sf"/>
</dbReference>
<evidence type="ECO:0000256" key="7">
    <source>
        <dbReference type="ARBA" id="ARBA00023163"/>
    </source>
</evidence>
<dbReference type="Gene3D" id="1.10.10.10">
    <property type="entry name" value="Winged helix-like DNA-binding domain superfamily/Winged helix DNA-binding domain"/>
    <property type="match status" value="1"/>
</dbReference>
<proteinExistence type="inferred from homology"/>
<evidence type="ECO:0000256" key="2">
    <source>
        <dbReference type="ARBA" id="ARBA00011233"/>
    </source>
</evidence>
<dbReference type="InterPro" id="IPR000232">
    <property type="entry name" value="HSF_DNA-bd"/>
</dbReference>
<evidence type="ECO:0000259" key="12">
    <source>
        <dbReference type="SMART" id="SM00415"/>
    </source>
</evidence>
<evidence type="ECO:0000256" key="10">
    <source>
        <dbReference type="SAM" id="Coils"/>
    </source>
</evidence>
<dbReference type="PANTHER" id="PTHR10015:SF169">
    <property type="entry name" value="HEAT STRESS TRANSCRIPTION FACTOR B-2B"/>
    <property type="match status" value="1"/>
</dbReference>
<keyword evidence="4" id="KW-0805">Transcription regulation</keyword>
<feature type="region of interest" description="Disordered" evidence="11">
    <location>
        <begin position="114"/>
        <end position="137"/>
    </location>
</feature>
<evidence type="ECO:0000313" key="13">
    <source>
        <dbReference type="EMBL" id="KAG0474330.1"/>
    </source>
</evidence>
<keyword evidence="10" id="KW-0175">Coiled coil</keyword>
<dbReference type="OrthoDB" id="60033at2759"/>
<comment type="subcellular location">
    <subcellularLocation>
        <location evidence="1">Nucleus</location>
    </subcellularLocation>
</comment>
<comment type="caution">
    <text evidence="13">The sequence shown here is derived from an EMBL/GenBank/DDBJ whole genome shotgun (WGS) entry which is preliminary data.</text>
</comment>
<dbReference type="GO" id="GO:0003700">
    <property type="term" value="F:DNA-binding transcription factor activity"/>
    <property type="evidence" value="ECO:0007669"/>
    <property type="project" value="InterPro"/>
</dbReference>
<dbReference type="PANTHER" id="PTHR10015">
    <property type="entry name" value="HEAT SHOCK TRANSCRIPTION FACTOR"/>
    <property type="match status" value="1"/>
</dbReference>
<sequence>MAAPSAYLEQAGELGMASAQDGQRSVPTPFLTKTYQLVDDPAVDDVISWNEDGSTFIVWRPMEFSRDLLPKYFKHNNFSSFVRQLNTYKGFHTPAPESLVQSPAQAPALVIPAAPPVNPTASPANSEDEQVISSNSSHGVLSRAAAICSSSVELRDENQRLRQENLQLSQELAQIKRLCGNILRLVSKHASTAPLIGVQATEAVSGGRGTTGLEMSQELEYMRERSSAKAENVCPKLFGVAIGLKRGREG</sequence>
<dbReference type="SUPFAM" id="SSF46785">
    <property type="entry name" value="Winged helix' DNA-binding domain"/>
    <property type="match status" value="1"/>
</dbReference>
<dbReference type="EMBL" id="JADCNM010000007">
    <property type="protein sequence ID" value="KAG0474330.1"/>
    <property type="molecule type" value="Genomic_DNA"/>
</dbReference>
<feature type="coiled-coil region" evidence="10">
    <location>
        <begin position="151"/>
        <end position="178"/>
    </location>
</feature>
<name>A0A835QQ48_VANPL</name>
<keyword evidence="7" id="KW-0804">Transcription</keyword>
<evidence type="ECO:0000256" key="8">
    <source>
        <dbReference type="ARBA" id="ARBA00023242"/>
    </source>
</evidence>
<feature type="compositionally biased region" description="Polar residues" evidence="11">
    <location>
        <begin position="119"/>
        <end position="137"/>
    </location>
</feature>
<dbReference type="GO" id="GO:0000978">
    <property type="term" value="F:RNA polymerase II cis-regulatory region sequence-specific DNA binding"/>
    <property type="evidence" value="ECO:0007669"/>
    <property type="project" value="TreeGrafter"/>
</dbReference>
<dbReference type="Proteomes" id="UP000639772">
    <property type="component" value="Chromosome 7"/>
</dbReference>
<dbReference type="PRINTS" id="PR00056">
    <property type="entry name" value="HSFDOMAIN"/>
</dbReference>
<dbReference type="InterPro" id="IPR036390">
    <property type="entry name" value="WH_DNA-bd_sf"/>
</dbReference>
<keyword evidence="8" id="KW-0539">Nucleus</keyword>
<dbReference type="Pfam" id="PF00447">
    <property type="entry name" value="HSF_DNA-bind"/>
    <property type="match status" value="1"/>
</dbReference>
<protein>
    <recommendedName>
        <fullName evidence="12">HSF-type DNA-binding domain-containing protein</fullName>
    </recommendedName>
</protein>
<evidence type="ECO:0000256" key="5">
    <source>
        <dbReference type="ARBA" id="ARBA00023016"/>
    </source>
</evidence>
<dbReference type="GO" id="GO:0005634">
    <property type="term" value="C:nucleus"/>
    <property type="evidence" value="ECO:0007669"/>
    <property type="project" value="UniProtKB-SubCell"/>
</dbReference>
<evidence type="ECO:0000313" key="14">
    <source>
        <dbReference type="Proteomes" id="UP000639772"/>
    </source>
</evidence>
<evidence type="ECO:0000256" key="9">
    <source>
        <dbReference type="RuleBase" id="RU004020"/>
    </source>
</evidence>